<comment type="pathway">
    <text evidence="2 8">Metabolic intermediate biosynthesis; chorismate biosynthesis; chorismate from D-erythrose 4-phosphate and phosphoenolpyruvate: step 3/7.</text>
</comment>
<dbReference type="Pfam" id="PF01220">
    <property type="entry name" value="DHquinase_II"/>
    <property type="match status" value="1"/>
</dbReference>
<gene>
    <name evidence="8" type="primary">aroQ</name>
    <name evidence="12" type="ordered locus">Bcav_3032</name>
</gene>
<feature type="binding site" evidence="8 10">
    <location>
        <begin position="103"/>
        <end position="104"/>
    </location>
    <ligand>
        <name>substrate</name>
    </ligand>
</feature>
<evidence type="ECO:0000256" key="2">
    <source>
        <dbReference type="ARBA" id="ARBA00004902"/>
    </source>
</evidence>
<dbReference type="NCBIfam" id="NF003805">
    <property type="entry name" value="PRK05395.1-2"/>
    <property type="match status" value="1"/>
</dbReference>
<evidence type="ECO:0000256" key="1">
    <source>
        <dbReference type="ARBA" id="ARBA00001864"/>
    </source>
</evidence>
<keyword evidence="6 8" id="KW-0057">Aromatic amino acid biosynthesis</keyword>
<dbReference type="HOGENOM" id="CLU_090968_2_0_11"/>
<keyword evidence="8" id="KW-0028">Amino-acid biosynthesis</keyword>
<dbReference type="Gene3D" id="3.40.50.9100">
    <property type="entry name" value="Dehydroquinase, class II"/>
    <property type="match status" value="1"/>
</dbReference>
<dbReference type="CDD" id="cd00466">
    <property type="entry name" value="DHQase_II"/>
    <property type="match status" value="1"/>
</dbReference>
<evidence type="ECO:0000256" key="10">
    <source>
        <dbReference type="PIRSR" id="PIRSR001399-2"/>
    </source>
</evidence>
<feature type="binding site" evidence="8 10">
    <location>
        <position position="82"/>
    </location>
    <ligand>
        <name>substrate</name>
    </ligand>
</feature>
<dbReference type="GO" id="GO:0008652">
    <property type="term" value="P:amino acid biosynthetic process"/>
    <property type="evidence" value="ECO:0007669"/>
    <property type="project" value="UniProtKB-KW"/>
</dbReference>
<accession>C5BZU6</accession>
<dbReference type="InterPro" id="IPR018509">
    <property type="entry name" value="DHquinase_II_CS"/>
</dbReference>
<keyword evidence="7 8" id="KW-0456">Lyase</keyword>
<feature type="active site" description="Proton acceptor" evidence="8 9">
    <location>
        <position position="25"/>
    </location>
</feature>
<evidence type="ECO:0000256" key="9">
    <source>
        <dbReference type="PIRSR" id="PIRSR001399-1"/>
    </source>
</evidence>
<reference evidence="12 13" key="1">
    <citation type="journal article" date="2009" name="Stand. Genomic Sci.">
        <title>Complete genome sequence of Beutenbergia cavernae type strain (HKI 0122).</title>
        <authorList>
            <person name="Land M."/>
            <person name="Pukall R."/>
            <person name="Abt B."/>
            <person name="Goker M."/>
            <person name="Rohde M."/>
            <person name="Glavina Del Rio T."/>
            <person name="Tice H."/>
            <person name="Copeland A."/>
            <person name="Cheng J.F."/>
            <person name="Lucas S."/>
            <person name="Chen F."/>
            <person name="Nolan M."/>
            <person name="Bruce D."/>
            <person name="Goodwin L."/>
            <person name="Pitluck S."/>
            <person name="Ivanova N."/>
            <person name="Mavromatis K."/>
            <person name="Ovchinnikova G."/>
            <person name="Pati A."/>
            <person name="Chen A."/>
            <person name="Palaniappan K."/>
            <person name="Hauser L."/>
            <person name="Chang Y.J."/>
            <person name="Jefferies C.C."/>
            <person name="Saunders E."/>
            <person name="Brettin T."/>
            <person name="Detter J.C."/>
            <person name="Han C."/>
            <person name="Chain P."/>
            <person name="Bristow J."/>
            <person name="Eisen J.A."/>
            <person name="Markowitz V."/>
            <person name="Hugenholtz P."/>
            <person name="Kyrpides N.C."/>
            <person name="Klenk H.P."/>
            <person name="Lapidus A."/>
        </authorList>
    </citation>
    <scope>NUCLEOTIDE SEQUENCE [LARGE SCALE GENOMIC DNA]</scope>
    <source>
        <strain evidence="13">ATCC BAA-8 / DSM 12333 / NBRC 16432</strain>
    </source>
</reference>
<dbReference type="KEGG" id="bcv:Bcav_3032"/>
<keyword evidence="13" id="KW-1185">Reference proteome</keyword>
<dbReference type="GO" id="GO:0009423">
    <property type="term" value="P:chorismate biosynthetic process"/>
    <property type="evidence" value="ECO:0007669"/>
    <property type="project" value="UniProtKB-UniRule"/>
</dbReference>
<feature type="binding site" evidence="8 10">
    <location>
        <position position="76"/>
    </location>
    <ligand>
        <name>substrate</name>
    </ligand>
</feature>
<feature type="active site" description="Proton donor" evidence="8 9">
    <location>
        <position position="102"/>
    </location>
</feature>
<comment type="function">
    <text evidence="8">Catalyzes a trans-dehydration via an enolate intermediate.</text>
</comment>
<dbReference type="PIRSF" id="PIRSF001399">
    <property type="entry name" value="DHquinase_II"/>
    <property type="match status" value="1"/>
</dbReference>
<dbReference type="PANTHER" id="PTHR21272">
    <property type="entry name" value="CATABOLIC 3-DEHYDROQUINASE"/>
    <property type="match status" value="1"/>
</dbReference>
<evidence type="ECO:0000256" key="4">
    <source>
        <dbReference type="ARBA" id="ARBA00011193"/>
    </source>
</evidence>
<dbReference type="PROSITE" id="PS01029">
    <property type="entry name" value="DEHYDROQUINASE_II"/>
    <property type="match status" value="1"/>
</dbReference>
<dbReference type="UniPathway" id="UPA00053">
    <property type="reaction ID" value="UER00086"/>
</dbReference>
<dbReference type="AlphaFoldDB" id="C5BZU6"/>
<dbReference type="InterPro" id="IPR001874">
    <property type="entry name" value="DHquinase_II"/>
</dbReference>
<evidence type="ECO:0000256" key="3">
    <source>
        <dbReference type="ARBA" id="ARBA00011037"/>
    </source>
</evidence>
<dbReference type="InterPro" id="IPR036441">
    <property type="entry name" value="DHquinase_II_sf"/>
</dbReference>
<evidence type="ECO:0000313" key="12">
    <source>
        <dbReference type="EMBL" id="ACQ81276.1"/>
    </source>
</evidence>
<protein>
    <recommendedName>
        <fullName evidence="5 8">3-dehydroquinate dehydratase</fullName>
        <shortName evidence="8">3-dehydroquinase</shortName>
        <ecNumber evidence="5 8">4.2.1.10</ecNumber>
    </recommendedName>
    <alternativeName>
        <fullName evidence="8">Type II DHQase</fullName>
    </alternativeName>
</protein>
<dbReference type="PANTHER" id="PTHR21272:SF3">
    <property type="entry name" value="CATABOLIC 3-DEHYDROQUINASE"/>
    <property type="match status" value="1"/>
</dbReference>
<dbReference type="STRING" id="471853.Bcav_3032"/>
<dbReference type="GO" id="GO:0019631">
    <property type="term" value="P:quinate catabolic process"/>
    <property type="evidence" value="ECO:0007669"/>
    <property type="project" value="TreeGrafter"/>
</dbReference>
<dbReference type="HAMAP" id="MF_00169">
    <property type="entry name" value="AroQ"/>
    <property type="match status" value="1"/>
</dbReference>
<proteinExistence type="inferred from homology"/>
<sequence length="145" mass="15785">MQRRDVMVLNGPNLNRLGVRQPEIYGTATLADLARFCREWGDALGLTVRFEQTNHEGVMVDLLNEAADGALPVVLNAAAWTHYSYAIADACAQLVAPLVEVHLSDPSSRPEVWRHTSVVTPYASSVIAGRGFDGYRLALEHLAGA</sequence>
<evidence type="ECO:0000256" key="11">
    <source>
        <dbReference type="PIRSR" id="PIRSR001399-3"/>
    </source>
</evidence>
<dbReference type="SUPFAM" id="SSF52304">
    <property type="entry name" value="Type II 3-dehydroquinate dehydratase"/>
    <property type="match status" value="1"/>
</dbReference>
<dbReference type="GO" id="GO:0009073">
    <property type="term" value="P:aromatic amino acid family biosynthetic process"/>
    <property type="evidence" value="ECO:0007669"/>
    <property type="project" value="UniProtKB-KW"/>
</dbReference>
<evidence type="ECO:0000256" key="5">
    <source>
        <dbReference type="ARBA" id="ARBA00012060"/>
    </source>
</evidence>
<organism evidence="12 13">
    <name type="scientific">Beutenbergia cavernae (strain ATCC BAA-8 / DSM 12333 / CCUG 43141 / JCM 11478 / NBRC 16432 / NCIMB 13614 / HKI 0122)</name>
    <dbReference type="NCBI Taxonomy" id="471853"/>
    <lineage>
        <taxon>Bacteria</taxon>
        <taxon>Bacillati</taxon>
        <taxon>Actinomycetota</taxon>
        <taxon>Actinomycetes</taxon>
        <taxon>Micrococcales</taxon>
        <taxon>Beutenbergiaceae</taxon>
        <taxon>Beutenbergia</taxon>
    </lineage>
</organism>
<dbReference type="eggNOG" id="COG0757">
    <property type="taxonomic scope" value="Bacteria"/>
</dbReference>
<feature type="site" description="Transition state stabilizer" evidence="8 11">
    <location>
        <position position="20"/>
    </location>
</feature>
<dbReference type="EC" id="4.2.1.10" evidence="5 8"/>
<dbReference type="RefSeq" id="WP_015883516.1">
    <property type="nucleotide sequence ID" value="NC_012669.1"/>
</dbReference>
<comment type="catalytic activity">
    <reaction evidence="1 8">
        <text>3-dehydroquinate = 3-dehydroshikimate + H2O</text>
        <dbReference type="Rhea" id="RHEA:21096"/>
        <dbReference type="ChEBI" id="CHEBI:15377"/>
        <dbReference type="ChEBI" id="CHEBI:16630"/>
        <dbReference type="ChEBI" id="CHEBI:32364"/>
        <dbReference type="EC" id="4.2.1.10"/>
    </reaction>
</comment>
<dbReference type="NCBIfam" id="NF003807">
    <property type="entry name" value="PRK05395.1-4"/>
    <property type="match status" value="1"/>
</dbReference>
<dbReference type="GO" id="GO:0003855">
    <property type="term" value="F:3-dehydroquinate dehydratase activity"/>
    <property type="evidence" value="ECO:0007669"/>
    <property type="project" value="UniProtKB-UniRule"/>
</dbReference>
<dbReference type="Proteomes" id="UP000007962">
    <property type="component" value="Chromosome"/>
</dbReference>
<evidence type="ECO:0000256" key="6">
    <source>
        <dbReference type="ARBA" id="ARBA00023141"/>
    </source>
</evidence>
<evidence type="ECO:0000256" key="7">
    <source>
        <dbReference type="ARBA" id="ARBA00023239"/>
    </source>
</evidence>
<feature type="binding site" evidence="8 10">
    <location>
        <position position="114"/>
    </location>
    <ligand>
        <name>substrate</name>
    </ligand>
</feature>
<evidence type="ECO:0000313" key="13">
    <source>
        <dbReference type="Proteomes" id="UP000007962"/>
    </source>
</evidence>
<comment type="similarity">
    <text evidence="3 8">Belongs to the type-II 3-dehydroquinase family.</text>
</comment>
<comment type="subunit">
    <text evidence="4 8">Homododecamer.</text>
</comment>
<feature type="binding site" evidence="8 10">
    <location>
        <position position="89"/>
    </location>
    <ligand>
        <name>substrate</name>
    </ligand>
</feature>
<dbReference type="EMBL" id="CP001618">
    <property type="protein sequence ID" value="ACQ81276.1"/>
    <property type="molecule type" value="Genomic_DNA"/>
</dbReference>
<name>C5BZU6_BEUC1</name>
<evidence type="ECO:0000256" key="8">
    <source>
        <dbReference type="HAMAP-Rule" id="MF_00169"/>
    </source>
</evidence>